<reference evidence="2" key="1">
    <citation type="submission" date="2020-01" db="EMBL/GenBank/DDBJ databases">
        <authorList>
            <consortium name="DOE Joint Genome Institute"/>
            <person name="Haridas S."/>
            <person name="Albert R."/>
            <person name="Binder M."/>
            <person name="Bloem J."/>
            <person name="Labutti K."/>
            <person name="Salamov A."/>
            <person name="Andreopoulos B."/>
            <person name="Baker S.E."/>
            <person name="Barry K."/>
            <person name="Bills G."/>
            <person name="Bluhm B.H."/>
            <person name="Cannon C."/>
            <person name="Castanera R."/>
            <person name="Culley D.E."/>
            <person name="Daum C."/>
            <person name="Ezra D."/>
            <person name="Gonzalez J.B."/>
            <person name="Henrissat B."/>
            <person name="Kuo A."/>
            <person name="Liang C."/>
            <person name="Lipzen A."/>
            <person name="Lutzoni F."/>
            <person name="Magnuson J."/>
            <person name="Mondo S."/>
            <person name="Nolan M."/>
            <person name="Ohm R."/>
            <person name="Pangilinan J."/>
            <person name="Park H.-J."/>
            <person name="Ramirez L."/>
            <person name="Alfaro M."/>
            <person name="Sun H."/>
            <person name="Tritt A."/>
            <person name="Yoshinaga Y."/>
            <person name="Zwiers L.-H."/>
            <person name="Turgeon B.G."/>
            <person name="Goodwin S.B."/>
            <person name="Spatafora J.W."/>
            <person name="Crous P.W."/>
            <person name="Grigoriev I.V."/>
        </authorList>
    </citation>
    <scope>NUCLEOTIDE SEQUENCE</scope>
    <source>
        <strain evidence="2">CBS 394.84</strain>
    </source>
</reference>
<dbReference type="AlphaFoldDB" id="A0A9P4G7G5"/>
<protein>
    <submittedName>
        <fullName evidence="2">HET-domain-containing protein</fullName>
    </submittedName>
</protein>
<feature type="domain" description="Heterokaryon incompatibility" evidence="1">
    <location>
        <begin position="176"/>
        <end position="330"/>
    </location>
</feature>
<dbReference type="InterPro" id="IPR010730">
    <property type="entry name" value="HET"/>
</dbReference>
<name>A0A9P4G7G5_9PLEO</name>
<organism evidence="2 3">
    <name type="scientific">Cucurbitaria berberidis CBS 394.84</name>
    <dbReference type="NCBI Taxonomy" id="1168544"/>
    <lineage>
        <taxon>Eukaryota</taxon>
        <taxon>Fungi</taxon>
        <taxon>Dikarya</taxon>
        <taxon>Ascomycota</taxon>
        <taxon>Pezizomycotina</taxon>
        <taxon>Dothideomycetes</taxon>
        <taxon>Pleosporomycetidae</taxon>
        <taxon>Pleosporales</taxon>
        <taxon>Pleosporineae</taxon>
        <taxon>Cucurbitariaceae</taxon>
        <taxon>Cucurbitaria</taxon>
    </lineage>
</organism>
<dbReference type="Proteomes" id="UP000800039">
    <property type="component" value="Unassembled WGS sequence"/>
</dbReference>
<evidence type="ECO:0000259" key="1">
    <source>
        <dbReference type="Pfam" id="PF06985"/>
    </source>
</evidence>
<dbReference type="GeneID" id="63849491"/>
<gene>
    <name evidence="2" type="ORF">K460DRAFT_360019</name>
</gene>
<dbReference type="PANTHER" id="PTHR33112:SF16">
    <property type="entry name" value="HETEROKARYON INCOMPATIBILITY DOMAIN-CONTAINING PROTEIN"/>
    <property type="match status" value="1"/>
</dbReference>
<evidence type="ECO:0000313" key="2">
    <source>
        <dbReference type="EMBL" id="KAF1840326.1"/>
    </source>
</evidence>
<comment type="caution">
    <text evidence="2">The sequence shown here is derived from an EMBL/GenBank/DDBJ whole genome shotgun (WGS) entry which is preliminary data.</text>
</comment>
<keyword evidence="3" id="KW-1185">Reference proteome</keyword>
<accession>A0A9P4G7G5</accession>
<dbReference type="RefSeq" id="XP_040782889.1">
    <property type="nucleotide sequence ID" value="XM_040932240.1"/>
</dbReference>
<dbReference type="Pfam" id="PF06985">
    <property type="entry name" value="HET"/>
    <property type="match status" value="1"/>
</dbReference>
<evidence type="ECO:0000313" key="3">
    <source>
        <dbReference type="Proteomes" id="UP000800039"/>
    </source>
</evidence>
<sequence>MGRCDVCRERVILPLDRSKKTLLRIWSSGAELISLARSGCDFCTLFWQHLSCQPMEKLQVDKNEIYLYFGSKIHFELRINSYCLLILIDNVPELRDFTQECASNDPLVQAGALLRECLSSHSDCNDRVAIEEDQSVSRLALPRRLLDVSRGSTISVVDVQDCISLGLASTAEFSQYCTLSYRWGSAVHSCILSEPFTGHKDFSFEAMPQTFKDAIITARALSARFLWIDALCIVQSSAYGDDTDWSEEGPRMGVIYQGALFTIAATCAESTNDGFLSKVGTELVLAKPCEIPQHSMTEQVLSCFLNIAEPSLYSFVSKSELNSRGWVQQERVLSRRLLHFTKQGVFRECYQSPVHSSYGKVGKDYTQLQMVRATRSAKEMDLQSWLYFLQQYSKSNFTNSEDRLIALSSVVRTLHTTNHGEEYYAGLWSQYLVPSLLWYCPHPLVGSCAVRLAVAPSWSWASVTREIDHSTQLWGGRHKRLVEILGVSTLPVLSDNPYGNVKEGKLKLRGELISLSLPLIRDELSLLCWDMPHETSKVEQLYMVLPVMAEDWGFARMVNYHAIILEPLSARAGSNSDGHIDSTYRRIGIFLYRKADGWTKWKSKRRKHRRKVERDMRTITIV</sequence>
<dbReference type="PANTHER" id="PTHR33112">
    <property type="entry name" value="DOMAIN PROTEIN, PUTATIVE-RELATED"/>
    <property type="match status" value="1"/>
</dbReference>
<dbReference type="OrthoDB" id="3486565at2759"/>
<proteinExistence type="predicted"/>
<dbReference type="EMBL" id="ML976620">
    <property type="protein sequence ID" value="KAF1840326.1"/>
    <property type="molecule type" value="Genomic_DNA"/>
</dbReference>